<feature type="domain" description="DUF676" evidence="4">
    <location>
        <begin position="269"/>
        <end position="493"/>
    </location>
</feature>
<protein>
    <recommendedName>
        <fullName evidence="4">DUF676 domain-containing protein</fullName>
    </recommendedName>
</protein>
<proteinExistence type="inferred from homology"/>
<name>G8BSS4_TETPH</name>
<keyword evidence="6" id="KW-1185">Reference proteome</keyword>
<sequence>MSNIEVENEQSSSVVAVKSSLVLDSSKSTNASISKKDVITEKIMIYNVSNVFSIGDVMRFRIDINKKKLFSYFGINDEHTYLEVIVKNKENPMLRPLYIAGPYAVYTDIRPHNYNENIKFNTYTGQNNVVEDIQYTGDLKPDETFKGILLMNPNSKVDEDENYGWTVDILSQIAVTTLLKLDISMKIRIITEKLRRETTMSFNTNANLERNQNNSTSSISKMYYKMKDRVNSSLKTDNIIDPHKENETGFRVISWDTDELWNLMPKYEKKPVHLVLLTHGIFSNIGCDMLYIKDKIEEMTYNMDEEFNPNVVIRGCMENMGKSSHGVYKLGVTIGEYIVKEVKKLNDLGYNINKISFIGHSLGGLTQSMAIHYISVIYPDFFDPVKGIKPVNFITMASPMIGMPADFPKYVTLALDFGALGITGRDLTLKNTPWTSKTGIGLTYSTTTNSSKKKLKSILEILPQPPARSIFERFINRTLYANIVHDGIVPLKTAALLYLDWQGLNRVKLLKDSLDNTTHHDIAKISQDTTQDDKNNNAENNISETKSNMAEIPDQAHDKKAALQWLAPLGLTNSSKYRSYERTQTIVKGEKKDGLIELEFKPPPTASPALAALSVLTSAEPSQEYIRDPSKRTDAIIHDKIYSPDELPPRHYQGRSIIKKIIHPNERINRAQERIARSWQETMIWRKVLVNLKPDSHNNIVVRRRFLNLFGNVAVMHMVNEHFGVEACKTYAKIE</sequence>
<dbReference type="KEGG" id="tpf:TPHA_0D02580"/>
<feature type="compositionally biased region" description="Polar residues" evidence="3">
    <location>
        <begin position="537"/>
        <end position="547"/>
    </location>
</feature>
<keyword evidence="2" id="KW-0443">Lipid metabolism</keyword>
<dbReference type="InterPro" id="IPR044294">
    <property type="entry name" value="Lipase-like"/>
</dbReference>
<keyword evidence="2" id="KW-0442">Lipid degradation</keyword>
<dbReference type="GeneID" id="11531030"/>
<evidence type="ECO:0000313" key="5">
    <source>
        <dbReference type="EMBL" id="CCE62895.1"/>
    </source>
</evidence>
<dbReference type="PANTHER" id="PTHR12482:SF20">
    <property type="entry name" value="LIPASE YDR444W-RELATED"/>
    <property type="match status" value="1"/>
</dbReference>
<dbReference type="OrthoDB" id="5368485at2759"/>
<organism evidence="5 6">
    <name type="scientific">Tetrapisispora phaffii (strain ATCC 24235 / CBS 4417 / NBRC 1672 / NRRL Y-8282 / UCD 70-5)</name>
    <name type="common">Yeast</name>
    <name type="synonym">Fabospora phaffii</name>
    <dbReference type="NCBI Taxonomy" id="1071381"/>
    <lineage>
        <taxon>Eukaryota</taxon>
        <taxon>Fungi</taxon>
        <taxon>Dikarya</taxon>
        <taxon>Ascomycota</taxon>
        <taxon>Saccharomycotina</taxon>
        <taxon>Saccharomycetes</taxon>
        <taxon>Saccharomycetales</taxon>
        <taxon>Saccharomycetaceae</taxon>
        <taxon>Tetrapisispora</taxon>
    </lineage>
</organism>
<dbReference type="Proteomes" id="UP000005666">
    <property type="component" value="Chromosome 4"/>
</dbReference>
<dbReference type="InterPro" id="IPR016445">
    <property type="entry name" value="Rog1_fam"/>
</dbReference>
<dbReference type="GO" id="GO:0016042">
    <property type="term" value="P:lipid catabolic process"/>
    <property type="evidence" value="ECO:0007669"/>
    <property type="project" value="UniProtKB-KW"/>
</dbReference>
<dbReference type="SUPFAM" id="SSF53474">
    <property type="entry name" value="alpha/beta-Hydrolases"/>
    <property type="match status" value="1"/>
</dbReference>
<dbReference type="PIRSF" id="PIRSF005412">
    <property type="entry name" value="UCP005412_abhydr"/>
    <property type="match status" value="1"/>
</dbReference>
<dbReference type="OMA" id="FSNIGCD"/>
<dbReference type="RefSeq" id="XP_003685329.1">
    <property type="nucleotide sequence ID" value="XM_003685281.1"/>
</dbReference>
<dbReference type="GO" id="GO:0047372">
    <property type="term" value="F:monoacylglycerol lipase activity"/>
    <property type="evidence" value="ECO:0007669"/>
    <property type="project" value="TreeGrafter"/>
</dbReference>
<dbReference type="EMBL" id="HE612859">
    <property type="protein sequence ID" value="CCE62895.1"/>
    <property type="molecule type" value="Genomic_DNA"/>
</dbReference>
<evidence type="ECO:0000256" key="1">
    <source>
        <dbReference type="ARBA" id="ARBA00007920"/>
    </source>
</evidence>
<accession>G8BSS4</accession>
<dbReference type="InterPro" id="IPR007751">
    <property type="entry name" value="DUF676_lipase-like"/>
</dbReference>
<dbReference type="Gene3D" id="3.40.50.1820">
    <property type="entry name" value="alpha/beta hydrolase"/>
    <property type="match status" value="1"/>
</dbReference>
<evidence type="ECO:0000256" key="2">
    <source>
        <dbReference type="ARBA" id="ARBA00022963"/>
    </source>
</evidence>
<dbReference type="HOGENOM" id="CLU_007367_1_0_1"/>
<reference evidence="5 6" key="1">
    <citation type="journal article" date="2011" name="Proc. Natl. Acad. Sci. U.S.A.">
        <title>Evolutionary erosion of yeast sex chromosomes by mating-type switching accidents.</title>
        <authorList>
            <person name="Gordon J.L."/>
            <person name="Armisen D."/>
            <person name="Proux-Wera E."/>
            <person name="Oheigeartaigh S.S."/>
            <person name="Byrne K.P."/>
            <person name="Wolfe K.H."/>
        </authorList>
    </citation>
    <scope>NUCLEOTIDE SEQUENCE [LARGE SCALE GENOMIC DNA]</scope>
    <source>
        <strain evidence="6">ATCC 24235 / CBS 4417 / NBRC 1672 / NRRL Y-8282 / UCD 70-5</strain>
    </source>
</reference>
<dbReference type="PANTHER" id="PTHR12482">
    <property type="entry name" value="LIPASE ROG1-RELATED-RELATED"/>
    <property type="match status" value="1"/>
</dbReference>
<dbReference type="AlphaFoldDB" id="G8BSS4"/>
<dbReference type="Pfam" id="PF05057">
    <property type="entry name" value="DUF676"/>
    <property type="match status" value="1"/>
</dbReference>
<dbReference type="InterPro" id="IPR029058">
    <property type="entry name" value="AB_hydrolase_fold"/>
</dbReference>
<evidence type="ECO:0000259" key="4">
    <source>
        <dbReference type="Pfam" id="PF05057"/>
    </source>
</evidence>
<dbReference type="eggNOG" id="KOG4372">
    <property type="taxonomic scope" value="Eukaryota"/>
</dbReference>
<evidence type="ECO:0000313" key="6">
    <source>
        <dbReference type="Proteomes" id="UP000005666"/>
    </source>
</evidence>
<comment type="similarity">
    <text evidence="1">Belongs to the putative lipase ROG1 family.</text>
</comment>
<gene>
    <name evidence="5" type="primary">TPHA0D02580</name>
    <name evidence="5" type="ordered locus">TPHA_0D02580</name>
</gene>
<evidence type="ECO:0000256" key="3">
    <source>
        <dbReference type="SAM" id="MobiDB-lite"/>
    </source>
</evidence>
<feature type="region of interest" description="Disordered" evidence="3">
    <location>
        <begin position="525"/>
        <end position="547"/>
    </location>
</feature>